<keyword evidence="2" id="KW-0560">Oxidoreductase</keyword>
<dbReference type="InterPro" id="IPR002347">
    <property type="entry name" value="SDR_fam"/>
</dbReference>
<dbReference type="PANTHER" id="PTHR24322:SF736">
    <property type="entry name" value="RETINOL DEHYDROGENASE 10"/>
    <property type="match status" value="1"/>
</dbReference>
<accession>A0ABY9WQC6</accession>
<dbReference type="Pfam" id="PF00106">
    <property type="entry name" value="adh_short"/>
    <property type="match status" value="1"/>
</dbReference>
<organism evidence="4 5">
    <name type="scientific">Archangium minus</name>
    <dbReference type="NCBI Taxonomy" id="83450"/>
    <lineage>
        <taxon>Bacteria</taxon>
        <taxon>Pseudomonadati</taxon>
        <taxon>Myxococcota</taxon>
        <taxon>Myxococcia</taxon>
        <taxon>Myxococcales</taxon>
        <taxon>Cystobacterineae</taxon>
        <taxon>Archangiaceae</taxon>
        <taxon>Archangium</taxon>
    </lineage>
</organism>
<gene>
    <name evidence="4" type="ORF">F0U60_19230</name>
</gene>
<dbReference type="Gene3D" id="3.40.50.720">
    <property type="entry name" value="NAD(P)-binding Rossmann-like Domain"/>
    <property type="match status" value="1"/>
</dbReference>
<dbReference type="RefSeq" id="WP_395821993.1">
    <property type="nucleotide sequence ID" value="NZ_CP043494.1"/>
</dbReference>
<reference evidence="4 5" key="1">
    <citation type="submission" date="2019-08" db="EMBL/GenBank/DDBJ databases">
        <title>Archangium and Cystobacter genomes.</title>
        <authorList>
            <person name="Chen I.-C.K."/>
            <person name="Wielgoss S."/>
        </authorList>
    </citation>
    <scope>NUCLEOTIDE SEQUENCE [LARGE SCALE GENOMIC DNA]</scope>
    <source>
        <strain evidence="4 5">Cbm 6</strain>
    </source>
</reference>
<dbReference type="PRINTS" id="PR00080">
    <property type="entry name" value="SDRFAMILY"/>
</dbReference>
<dbReference type="PRINTS" id="PR00081">
    <property type="entry name" value="GDHRDH"/>
</dbReference>
<dbReference type="CDD" id="cd05233">
    <property type="entry name" value="SDR_c"/>
    <property type="match status" value="1"/>
</dbReference>
<name>A0ABY9WQC6_9BACT</name>
<sequence length="281" mass="30501">MAKEFLKDHVCVVTGGAQGIGWATARELAKAGGSVYVCDISEENLGTARAQAAQLPYPDRFHFARCDVSKREQLEGWLAGIQKEAGRIDVLINNAAFVRWADVSDMPVEEVEKTMQVGFNAIVYATKAVLPSMQANKRGHIVNMGSSAGRVFVGGSSAAYTAVKAAVDGYTQTLQLELRETPVHVMLVRPGTVAGTDFFRKHVPSSRMPRMADFVPPVSPEEVAEAIVQGIARRSAIIDVPRSLGMIYVMFQHAPGVMRWLTRMGGHAQSDFGKAPKQRAS</sequence>
<comment type="similarity">
    <text evidence="1 3">Belongs to the short-chain dehydrogenases/reductases (SDR) family.</text>
</comment>
<evidence type="ECO:0000256" key="1">
    <source>
        <dbReference type="ARBA" id="ARBA00006484"/>
    </source>
</evidence>
<protein>
    <submittedName>
        <fullName evidence="4">SDR family oxidoreductase</fullName>
    </submittedName>
</protein>
<keyword evidence="5" id="KW-1185">Reference proteome</keyword>
<dbReference type="InterPro" id="IPR036291">
    <property type="entry name" value="NAD(P)-bd_dom_sf"/>
</dbReference>
<dbReference type="EMBL" id="CP043494">
    <property type="protein sequence ID" value="WNG46006.1"/>
    <property type="molecule type" value="Genomic_DNA"/>
</dbReference>
<dbReference type="SUPFAM" id="SSF51735">
    <property type="entry name" value="NAD(P)-binding Rossmann-fold domains"/>
    <property type="match status" value="1"/>
</dbReference>
<dbReference type="Proteomes" id="UP001611383">
    <property type="component" value="Chromosome"/>
</dbReference>
<evidence type="ECO:0000256" key="2">
    <source>
        <dbReference type="ARBA" id="ARBA00023002"/>
    </source>
</evidence>
<evidence type="ECO:0000256" key="3">
    <source>
        <dbReference type="RuleBase" id="RU000363"/>
    </source>
</evidence>
<evidence type="ECO:0000313" key="4">
    <source>
        <dbReference type="EMBL" id="WNG46006.1"/>
    </source>
</evidence>
<proteinExistence type="inferred from homology"/>
<dbReference type="PANTHER" id="PTHR24322">
    <property type="entry name" value="PKSB"/>
    <property type="match status" value="1"/>
</dbReference>
<evidence type="ECO:0000313" key="5">
    <source>
        <dbReference type="Proteomes" id="UP001611383"/>
    </source>
</evidence>